<dbReference type="Gene3D" id="3.60.15.10">
    <property type="entry name" value="Ribonuclease Z/Hydroxyacylglutathione hydrolase-like"/>
    <property type="match status" value="1"/>
</dbReference>
<feature type="domain" description="Metallo-beta-lactamase" evidence="1">
    <location>
        <begin position="194"/>
        <end position="336"/>
    </location>
</feature>
<comment type="caution">
    <text evidence="2">The sequence shown here is derived from an EMBL/GenBank/DDBJ whole genome shotgun (WGS) entry which is preliminary data.</text>
</comment>
<accession>A0ABT5D5X8</accession>
<evidence type="ECO:0000313" key="2">
    <source>
        <dbReference type="EMBL" id="MDC0708258.1"/>
    </source>
</evidence>
<gene>
    <name evidence="2" type="ORF">POL68_07225</name>
</gene>
<organism evidence="2 3">
    <name type="scientific">Stigmatella ashevillensis</name>
    <dbReference type="NCBI Taxonomy" id="2995309"/>
    <lineage>
        <taxon>Bacteria</taxon>
        <taxon>Pseudomonadati</taxon>
        <taxon>Myxococcota</taxon>
        <taxon>Myxococcia</taxon>
        <taxon>Myxococcales</taxon>
        <taxon>Cystobacterineae</taxon>
        <taxon>Archangiaceae</taxon>
        <taxon>Stigmatella</taxon>
    </lineage>
</organism>
<dbReference type="SUPFAM" id="SSF56281">
    <property type="entry name" value="Metallo-hydrolase/oxidoreductase"/>
    <property type="match status" value="1"/>
</dbReference>
<dbReference type="Pfam" id="PF12706">
    <property type="entry name" value="Lactamase_B_2"/>
    <property type="match status" value="1"/>
</dbReference>
<name>A0ABT5D5X8_9BACT</name>
<dbReference type="Proteomes" id="UP001221838">
    <property type="component" value="Unassembled WGS sequence"/>
</dbReference>
<keyword evidence="3" id="KW-1185">Reference proteome</keyword>
<dbReference type="EMBL" id="JAQNDM010000002">
    <property type="protein sequence ID" value="MDC0708258.1"/>
    <property type="molecule type" value="Genomic_DNA"/>
</dbReference>
<sequence>MLTVTAGIWYQMRPCLAMLFRRDLNILFEPLRPRIPYGALLHQWVTARFEPVKCQRILESFIKDSHLNAEWVSPEAIARGGQVFSEAVLYPDTGPWELVFFRAHPEAPEQLAFGVTIPLEEEDVLAAAALLRQGFGSRERSAFLEEHGHLGEELLREVLVPEGQLEDVSPPLSREPGIYRRAHASLVVRSGTTSVLVDPLSSHASMPSLLSLPVPSPADTPDALAITHGHGDHWHLPSVLMHAASPEVKVLVPHVPRRSLLTTNVFAHELALVGQAFEAPAWDSTLRVGDIDIEVLPFYGEQPTRNKPGLEPSLRNWGNCYRLDAPNFSLVVLADSGMDPAGSMVDVLRESVRRRGPVDAVVSCLREFDSPFFGGLIMYFASLPFSRLQELYAQHQEGRLPSITAGPEGVAAVCEAASARYFLPYAHGFAGFGKRISDVGWGLSEPSEAELVGRVRSALRERGCPTLALDWNCGDLLRLTRGAASVQPYQG</sequence>
<dbReference type="InterPro" id="IPR036866">
    <property type="entry name" value="RibonucZ/Hydroxyglut_hydro"/>
</dbReference>
<proteinExistence type="predicted"/>
<evidence type="ECO:0000313" key="3">
    <source>
        <dbReference type="Proteomes" id="UP001221838"/>
    </source>
</evidence>
<evidence type="ECO:0000259" key="1">
    <source>
        <dbReference type="Pfam" id="PF12706"/>
    </source>
</evidence>
<dbReference type="RefSeq" id="WP_272135916.1">
    <property type="nucleotide sequence ID" value="NZ_JAQNDM010000002.1"/>
</dbReference>
<reference evidence="2 3" key="1">
    <citation type="submission" date="2022-11" db="EMBL/GenBank/DDBJ databases">
        <title>Minimal conservation of predation-associated metabolite biosynthetic gene clusters underscores biosynthetic potential of Myxococcota including descriptions for ten novel species: Archangium lansinium sp. nov., Myxococcus landrumus sp. nov., Nannocystis bai.</title>
        <authorList>
            <person name="Ahearne A."/>
            <person name="Stevens C."/>
            <person name="Dowd S."/>
        </authorList>
    </citation>
    <scope>NUCLEOTIDE SEQUENCE [LARGE SCALE GENOMIC DNA]</scope>
    <source>
        <strain evidence="2 3">NCWAL01</strain>
    </source>
</reference>
<dbReference type="InterPro" id="IPR001279">
    <property type="entry name" value="Metallo-B-lactamas"/>
</dbReference>
<protein>
    <submittedName>
        <fullName evidence="2">MBL fold metallo-hydrolase</fullName>
    </submittedName>
</protein>